<dbReference type="Proteomes" id="UP000199497">
    <property type="component" value="Unassembled WGS sequence"/>
</dbReference>
<organism evidence="1 2">
    <name type="scientific">Actinopolyspora xinjiangensis</name>
    <dbReference type="NCBI Taxonomy" id="405564"/>
    <lineage>
        <taxon>Bacteria</taxon>
        <taxon>Bacillati</taxon>
        <taxon>Actinomycetota</taxon>
        <taxon>Actinomycetes</taxon>
        <taxon>Actinopolysporales</taxon>
        <taxon>Actinopolysporaceae</taxon>
        <taxon>Actinopolyspora</taxon>
    </lineage>
</organism>
<gene>
    <name evidence="1" type="ORF">SAMN04487905_11099</name>
</gene>
<dbReference type="PANTHER" id="PTHR14136">
    <property type="entry name" value="BTB_POZ DOMAIN-CONTAINING PROTEIN KCTD9"/>
    <property type="match status" value="1"/>
</dbReference>
<evidence type="ECO:0000313" key="2">
    <source>
        <dbReference type="Proteomes" id="UP000199497"/>
    </source>
</evidence>
<dbReference type="RefSeq" id="WP_092603069.1">
    <property type="nucleotide sequence ID" value="NZ_FNJR01000010.1"/>
</dbReference>
<sequence length="277" mass="29780">MSDNTASTSGEQERSELRADCSNCFGLCCVALPFTASADFPVDKAAGTPCGNLLADFRCGIHSRLRNEGFAGCVTFDCFGAGQRVSQHTFGGTDWRRAPDTARAMFDSFAVMRQLHELLWYLTEALELARPRELREELRGAHERVERLTGHSAEALVALDPNSLRDEINPLLLRTSELAREGLPRSGVDHRGADLLGADLGDADLRGASLRGACLIGARLTGADLRTADVIGADMRGAYLGGADLRGSLFLTQPQVNAALGDARTGLPDTVSRPAHW</sequence>
<dbReference type="OrthoDB" id="154708at2"/>
<dbReference type="Pfam" id="PF00805">
    <property type="entry name" value="Pentapeptide"/>
    <property type="match status" value="1"/>
</dbReference>
<dbReference type="PANTHER" id="PTHR14136:SF17">
    <property type="entry name" value="BTB_POZ DOMAIN-CONTAINING PROTEIN KCTD9"/>
    <property type="match status" value="1"/>
</dbReference>
<proteinExistence type="predicted"/>
<name>A0A1H0W182_9ACTN</name>
<accession>A0A1H0W182</accession>
<protein>
    <submittedName>
        <fullName evidence="1">Uncharacterized protein YjbI, contains pentapeptide repeats</fullName>
    </submittedName>
</protein>
<evidence type="ECO:0000313" key="1">
    <source>
        <dbReference type="EMBL" id="SDP84273.1"/>
    </source>
</evidence>
<dbReference type="InterPro" id="IPR051082">
    <property type="entry name" value="Pentapeptide-BTB/POZ_domain"/>
</dbReference>
<keyword evidence="2" id="KW-1185">Reference proteome</keyword>
<dbReference type="STRING" id="405564.SAMN04487905_11099"/>
<dbReference type="EMBL" id="FNJR01000010">
    <property type="protein sequence ID" value="SDP84273.1"/>
    <property type="molecule type" value="Genomic_DNA"/>
</dbReference>
<dbReference type="AlphaFoldDB" id="A0A1H0W182"/>
<dbReference type="Gene3D" id="2.160.20.80">
    <property type="entry name" value="E3 ubiquitin-protein ligase SopA"/>
    <property type="match status" value="1"/>
</dbReference>
<dbReference type="InterPro" id="IPR001646">
    <property type="entry name" value="5peptide_repeat"/>
</dbReference>
<dbReference type="SUPFAM" id="SSF141571">
    <property type="entry name" value="Pentapeptide repeat-like"/>
    <property type="match status" value="1"/>
</dbReference>
<reference evidence="2" key="1">
    <citation type="submission" date="2016-10" db="EMBL/GenBank/DDBJ databases">
        <authorList>
            <person name="Varghese N."/>
            <person name="Submissions S."/>
        </authorList>
    </citation>
    <scope>NUCLEOTIDE SEQUENCE [LARGE SCALE GENOMIC DNA]</scope>
    <source>
        <strain evidence="2">DSM 46732</strain>
    </source>
</reference>